<reference evidence="1 2" key="1">
    <citation type="submission" date="2024-06" db="EMBL/GenBank/DDBJ databases">
        <title>Genome of Rhodovulum iodosum, a marine photoferrotroph.</title>
        <authorList>
            <person name="Bianchini G."/>
            <person name="Nikeleit V."/>
            <person name="Kappler A."/>
            <person name="Bryce C."/>
            <person name="Sanchez-Baracaldo P."/>
        </authorList>
    </citation>
    <scope>NUCLEOTIDE SEQUENCE [LARGE SCALE GENOMIC DNA]</scope>
    <source>
        <strain evidence="1 2">UT/N1</strain>
    </source>
</reference>
<protein>
    <submittedName>
        <fullName evidence="1">Cupin superfamily protein</fullName>
    </submittedName>
</protein>
<dbReference type="Proteomes" id="UP001560019">
    <property type="component" value="Unassembled WGS sequence"/>
</dbReference>
<evidence type="ECO:0000313" key="2">
    <source>
        <dbReference type="Proteomes" id="UP001560019"/>
    </source>
</evidence>
<evidence type="ECO:0000313" key="1">
    <source>
        <dbReference type="EMBL" id="MEX5729306.1"/>
    </source>
</evidence>
<organism evidence="1 2">
    <name type="scientific">Rhodovulum iodosum</name>
    <dbReference type="NCBI Taxonomy" id="68291"/>
    <lineage>
        <taxon>Bacteria</taxon>
        <taxon>Pseudomonadati</taxon>
        <taxon>Pseudomonadota</taxon>
        <taxon>Alphaproteobacteria</taxon>
        <taxon>Rhodobacterales</taxon>
        <taxon>Paracoccaceae</taxon>
        <taxon>Rhodovulum</taxon>
    </lineage>
</organism>
<accession>A0ABV3XVD2</accession>
<name>A0ABV3XVD2_9RHOB</name>
<dbReference type="RefSeq" id="WP_125405022.1">
    <property type="nucleotide sequence ID" value="NZ_JBEHHI010000002.1"/>
</dbReference>
<keyword evidence="2" id="KW-1185">Reference proteome</keyword>
<sequence length="88" mass="9477">MFDMSPGLARPQAQRAEARDLAIGTIVLTMDGALPVEFLSPGDRIVTRAGARVLRDIHHDGACRFALRFDAPEVIYADGMEVPAAALN</sequence>
<comment type="caution">
    <text evidence="1">The sequence shown here is derived from an EMBL/GenBank/DDBJ whole genome shotgun (WGS) entry which is preliminary data.</text>
</comment>
<proteinExistence type="predicted"/>
<gene>
    <name evidence="1" type="ORF">Ga0609869_002659</name>
</gene>
<dbReference type="EMBL" id="JBEHHI010000002">
    <property type="protein sequence ID" value="MEX5729306.1"/>
    <property type="molecule type" value="Genomic_DNA"/>
</dbReference>